<feature type="region of interest" description="Disordered" evidence="1">
    <location>
        <begin position="1"/>
        <end position="20"/>
    </location>
</feature>
<proteinExistence type="predicted"/>
<protein>
    <submittedName>
        <fullName evidence="2">Uncharacterized protein</fullName>
    </submittedName>
</protein>
<reference evidence="2 3" key="1">
    <citation type="submission" date="2014-04" db="EMBL/GenBank/DDBJ databases">
        <authorList>
            <consortium name="DOE Joint Genome Institute"/>
            <person name="Kuo A."/>
            <person name="Kohler A."/>
            <person name="Nagy L.G."/>
            <person name="Floudas D."/>
            <person name="Copeland A."/>
            <person name="Barry K.W."/>
            <person name="Cichocki N."/>
            <person name="Veneault-Fourrey C."/>
            <person name="LaButti K."/>
            <person name="Lindquist E.A."/>
            <person name="Lipzen A."/>
            <person name="Lundell T."/>
            <person name="Morin E."/>
            <person name="Murat C."/>
            <person name="Sun H."/>
            <person name="Tunlid A."/>
            <person name="Henrissat B."/>
            <person name="Grigoriev I.V."/>
            <person name="Hibbett D.S."/>
            <person name="Martin F."/>
            <person name="Nordberg H.P."/>
            <person name="Cantor M.N."/>
            <person name="Hua S.X."/>
        </authorList>
    </citation>
    <scope>NUCLEOTIDE SEQUENCE [LARGE SCALE GENOMIC DNA]</scope>
    <source>
        <strain evidence="2 3">LaAM-08-1</strain>
    </source>
</reference>
<dbReference type="HOGENOM" id="CLU_3092984_0_0_1"/>
<dbReference type="Proteomes" id="UP000054477">
    <property type="component" value="Unassembled WGS sequence"/>
</dbReference>
<evidence type="ECO:0000256" key="1">
    <source>
        <dbReference type="SAM" id="MobiDB-lite"/>
    </source>
</evidence>
<keyword evidence="3" id="KW-1185">Reference proteome</keyword>
<accession>A0A0C9WWW9</accession>
<feature type="non-terminal residue" evidence="2">
    <location>
        <position position="1"/>
    </location>
</feature>
<sequence>DDEDQATKEGRGVESRLGAESACSKCVRSSSMAIIVNNCHQSGTISTPIRHH</sequence>
<name>A0A0C9WWW9_9AGAR</name>
<evidence type="ECO:0000313" key="3">
    <source>
        <dbReference type="Proteomes" id="UP000054477"/>
    </source>
</evidence>
<dbReference type="EMBL" id="KN839411">
    <property type="protein sequence ID" value="KIJ89831.1"/>
    <property type="molecule type" value="Genomic_DNA"/>
</dbReference>
<organism evidence="2 3">
    <name type="scientific">Laccaria amethystina LaAM-08-1</name>
    <dbReference type="NCBI Taxonomy" id="1095629"/>
    <lineage>
        <taxon>Eukaryota</taxon>
        <taxon>Fungi</taxon>
        <taxon>Dikarya</taxon>
        <taxon>Basidiomycota</taxon>
        <taxon>Agaricomycotina</taxon>
        <taxon>Agaricomycetes</taxon>
        <taxon>Agaricomycetidae</taxon>
        <taxon>Agaricales</taxon>
        <taxon>Agaricineae</taxon>
        <taxon>Hydnangiaceae</taxon>
        <taxon>Laccaria</taxon>
    </lineage>
</organism>
<gene>
    <name evidence="2" type="ORF">K443DRAFT_117466</name>
</gene>
<reference evidence="3" key="2">
    <citation type="submission" date="2015-01" db="EMBL/GenBank/DDBJ databases">
        <title>Evolutionary Origins and Diversification of the Mycorrhizal Mutualists.</title>
        <authorList>
            <consortium name="DOE Joint Genome Institute"/>
            <consortium name="Mycorrhizal Genomics Consortium"/>
            <person name="Kohler A."/>
            <person name="Kuo A."/>
            <person name="Nagy L.G."/>
            <person name="Floudas D."/>
            <person name="Copeland A."/>
            <person name="Barry K.W."/>
            <person name="Cichocki N."/>
            <person name="Veneault-Fourrey C."/>
            <person name="LaButti K."/>
            <person name="Lindquist E.A."/>
            <person name="Lipzen A."/>
            <person name="Lundell T."/>
            <person name="Morin E."/>
            <person name="Murat C."/>
            <person name="Riley R."/>
            <person name="Ohm R."/>
            <person name="Sun H."/>
            <person name="Tunlid A."/>
            <person name="Henrissat B."/>
            <person name="Grigoriev I.V."/>
            <person name="Hibbett D.S."/>
            <person name="Martin F."/>
        </authorList>
    </citation>
    <scope>NUCLEOTIDE SEQUENCE [LARGE SCALE GENOMIC DNA]</scope>
    <source>
        <strain evidence="3">LaAM-08-1</strain>
    </source>
</reference>
<dbReference type="AlphaFoldDB" id="A0A0C9WWW9"/>
<feature type="compositionally biased region" description="Basic and acidic residues" evidence="1">
    <location>
        <begin position="1"/>
        <end position="14"/>
    </location>
</feature>
<evidence type="ECO:0000313" key="2">
    <source>
        <dbReference type="EMBL" id="KIJ89831.1"/>
    </source>
</evidence>